<dbReference type="PATRIC" id="fig|1392007.3.peg.2007"/>
<protein>
    <recommendedName>
        <fullName evidence="3">DUF3013 family protein</fullName>
    </recommendedName>
</protein>
<evidence type="ECO:0000313" key="2">
    <source>
        <dbReference type="Proteomes" id="UP000018559"/>
    </source>
</evidence>
<evidence type="ECO:0008006" key="3">
    <source>
        <dbReference type="Google" id="ProtNLM"/>
    </source>
</evidence>
<keyword evidence="2" id="KW-1185">Reference proteome</keyword>
<dbReference type="AlphaFoldDB" id="V7HSC7"/>
<comment type="caution">
    <text evidence="1">The sequence shown here is derived from an EMBL/GenBank/DDBJ whole genome shotgun (WGS) entry which is preliminary data.</text>
</comment>
<name>V7HSC7_9LACO</name>
<accession>V7HSC7</accession>
<sequence>MGDMAQDFANYLNQNLAKLDFDGDLSLEWQKKTRTFTLEMIFYAANPDSQEIVDSDDVLTDADYITFIDEILFFDEQKPVNFNPEDYLACLPFAGKRGWTKQEADGFLAYLQEVLDNGQSDLLDFLNDDTAEEFGLTWDGSRLASLIAQTAGNKIILPYPKF</sequence>
<evidence type="ECO:0000313" key="1">
    <source>
        <dbReference type="EMBL" id="ETA73149.1"/>
    </source>
</evidence>
<dbReference type="Gene3D" id="3.40.50.11250">
    <property type="entry name" value="Protein of unknown function DUF3013"/>
    <property type="match status" value="1"/>
</dbReference>
<dbReference type="EMBL" id="AWWH01000201">
    <property type="protein sequence ID" value="ETA73149.1"/>
    <property type="molecule type" value="Genomic_DNA"/>
</dbReference>
<proteinExistence type="predicted"/>
<dbReference type="InterPro" id="IPR021380">
    <property type="entry name" value="DUF3013"/>
</dbReference>
<organism evidence="1 2">
    <name type="scientific">Ligilactobacillus equi DPC 6820</name>
    <dbReference type="NCBI Taxonomy" id="1392007"/>
    <lineage>
        <taxon>Bacteria</taxon>
        <taxon>Bacillati</taxon>
        <taxon>Bacillota</taxon>
        <taxon>Bacilli</taxon>
        <taxon>Lactobacillales</taxon>
        <taxon>Lactobacillaceae</taxon>
        <taxon>Ligilactobacillus</taxon>
    </lineage>
</organism>
<gene>
    <name evidence="1" type="ORF">LEQ_2154</name>
</gene>
<dbReference type="Pfam" id="PF11217">
    <property type="entry name" value="DUF3013"/>
    <property type="match status" value="1"/>
</dbReference>
<dbReference type="Proteomes" id="UP000018559">
    <property type="component" value="Unassembled WGS sequence"/>
</dbReference>
<reference evidence="1 2" key="1">
    <citation type="journal article" date="2014" name="Genome Announc.">
        <title>The Genome of the Predominant Equine Lactobacillus Species, Lactobacillus equi, Is Reflective of Its Lifestyle Adaptations to an Herbivorous Host.</title>
        <authorList>
            <person name="O'Donnell M.M."/>
            <person name="Harris H.M."/>
            <person name="O'Toole P.W."/>
            <person name="Ross R.P."/>
        </authorList>
    </citation>
    <scope>NUCLEOTIDE SEQUENCE [LARGE SCALE GENOMIC DNA]</scope>
    <source>
        <strain evidence="1 2">DPC 6820</strain>
    </source>
</reference>